<reference evidence="2 3" key="1">
    <citation type="journal article" date="2017" name="Genome Announc.">
        <title>Genome sequence of the saprophytic ascomycete Epicoccum nigrum ICMP 19927 strain isolated from New Zealand.</title>
        <authorList>
            <person name="Fokin M."/>
            <person name="Fleetwood D."/>
            <person name="Weir B.S."/>
            <person name="Villas-Boas S.G."/>
        </authorList>
    </citation>
    <scope>NUCLEOTIDE SEQUENCE [LARGE SCALE GENOMIC DNA]</scope>
    <source>
        <strain evidence="2 3">ICMP 19927</strain>
    </source>
</reference>
<evidence type="ECO:0000259" key="1">
    <source>
        <dbReference type="Pfam" id="PF12708"/>
    </source>
</evidence>
<keyword evidence="3" id="KW-1185">Reference proteome</keyword>
<organism evidence="2 3">
    <name type="scientific">Epicoccum nigrum</name>
    <name type="common">Soil fungus</name>
    <name type="synonym">Epicoccum purpurascens</name>
    <dbReference type="NCBI Taxonomy" id="105696"/>
    <lineage>
        <taxon>Eukaryota</taxon>
        <taxon>Fungi</taxon>
        <taxon>Dikarya</taxon>
        <taxon>Ascomycota</taxon>
        <taxon>Pezizomycotina</taxon>
        <taxon>Dothideomycetes</taxon>
        <taxon>Pleosporomycetidae</taxon>
        <taxon>Pleosporales</taxon>
        <taxon>Pleosporineae</taxon>
        <taxon>Didymellaceae</taxon>
        <taxon>Epicoccum</taxon>
    </lineage>
</organism>
<sequence length="450" mass="48510">MGIFIARTDSSEPAAAGSLYLENLKLNNVDVAVAGPQSTYLNGTAGSTTITAWADELLEATVKYYTRSKPQYDSVPLSSILSVRDLGATGDGLTDDTTAFNATFTRAQIESKILFFDTGYYKITSTIRIPPGSRIVGEALASVILSSGAYFNSMANPMPVVQVGRPGEQDTLEWSDMLVSTQGQQQGAVLIEYNLNTPDSAPSGVWDVHTRIGGFAGLNLQTAQYDKTPDMVITLENLKQECIAAYMAMHVTKFATGLYMENNWLWTADDDLDDARNLNTQLTIYADRAVEHRTLYQHQFTSTHTIFTGQVQTETAYHQPNPDATIPFPANPALNDPVFAPNASSGSANGTASATSGWGLRTVRSHHVVGYGVGLYSFFDNYRTECSKAGSSAGCQERVLGMEGSWDVGLYNLNAVGVVSMATLDGVDSARSENNDGTFVDTVNLLRIGG</sequence>
<gene>
    <name evidence="2" type="ORF">B5807_06548</name>
</gene>
<dbReference type="InterPro" id="IPR011050">
    <property type="entry name" value="Pectin_lyase_fold/virulence"/>
</dbReference>
<dbReference type="SUPFAM" id="SSF51126">
    <property type="entry name" value="Pectin lyase-like"/>
    <property type="match status" value="1"/>
</dbReference>
<dbReference type="Proteomes" id="UP000193240">
    <property type="component" value="Unassembled WGS sequence"/>
</dbReference>
<protein>
    <recommendedName>
        <fullName evidence="1">Rhamnogalacturonase A/B/Epimerase-like pectate lyase domain-containing protein</fullName>
    </recommendedName>
</protein>
<accession>A0A1Y2LW71</accession>
<evidence type="ECO:0000313" key="3">
    <source>
        <dbReference type="Proteomes" id="UP000193240"/>
    </source>
</evidence>
<dbReference type="InterPro" id="IPR024535">
    <property type="entry name" value="RHGA/B-epi-like_pectate_lyase"/>
</dbReference>
<proteinExistence type="predicted"/>
<dbReference type="InterPro" id="IPR012334">
    <property type="entry name" value="Pectin_lyas_fold"/>
</dbReference>
<dbReference type="InParanoid" id="A0A1Y2LW71"/>
<dbReference type="Pfam" id="PF12708">
    <property type="entry name" value="Pect-lyase_RHGA_epim"/>
    <property type="match status" value="1"/>
</dbReference>
<dbReference type="Gene3D" id="2.160.20.10">
    <property type="entry name" value="Single-stranded right-handed beta-helix, Pectin lyase-like"/>
    <property type="match status" value="1"/>
</dbReference>
<feature type="domain" description="Rhamnogalacturonase A/B/Epimerase-like pectate lyase" evidence="1">
    <location>
        <begin position="81"/>
        <end position="149"/>
    </location>
</feature>
<dbReference type="EMBL" id="KZ107847">
    <property type="protein sequence ID" value="OSS48093.1"/>
    <property type="molecule type" value="Genomic_DNA"/>
</dbReference>
<evidence type="ECO:0000313" key="2">
    <source>
        <dbReference type="EMBL" id="OSS48093.1"/>
    </source>
</evidence>
<dbReference type="AlphaFoldDB" id="A0A1Y2LW71"/>
<dbReference type="OMA" id="YRTECSK"/>
<name>A0A1Y2LW71_EPING</name>
<dbReference type="STRING" id="105696.A0A1Y2LW71"/>